<proteinExistence type="predicted"/>
<accession>Q6BLI6</accession>
<dbReference type="AlphaFoldDB" id="Q6BLI6"/>
<dbReference type="RefSeq" id="XP_460935.1">
    <property type="nucleotide sequence ID" value="XM_460935.1"/>
</dbReference>
<dbReference type="OrthoDB" id="4035606at2759"/>
<name>Q6BLI6_DEBHA</name>
<keyword evidence="3" id="KW-1185">Reference proteome</keyword>
<dbReference type="Gene3D" id="3.10.20.250">
    <property type="entry name" value="YML108W-like"/>
    <property type="match status" value="1"/>
</dbReference>
<dbReference type="OMA" id="GHIKYEV"/>
<evidence type="ECO:0000313" key="3">
    <source>
        <dbReference type="Proteomes" id="UP000000599"/>
    </source>
</evidence>
<dbReference type="EMBL" id="CR382138">
    <property type="protein sequence ID" value="CAG89289.1"/>
    <property type="molecule type" value="Genomic_DNA"/>
</dbReference>
<dbReference type="InterPro" id="IPR015080">
    <property type="entry name" value="DUF1892"/>
</dbReference>
<organism evidence="2 3">
    <name type="scientific">Debaryomyces hansenii (strain ATCC 36239 / CBS 767 / BCRC 21394 / JCM 1990 / NBRC 0083 / IGC 2968)</name>
    <name type="common">Yeast</name>
    <name type="synonym">Torulaspora hansenii</name>
    <dbReference type="NCBI Taxonomy" id="284592"/>
    <lineage>
        <taxon>Eukaryota</taxon>
        <taxon>Fungi</taxon>
        <taxon>Dikarya</taxon>
        <taxon>Ascomycota</taxon>
        <taxon>Saccharomycotina</taxon>
        <taxon>Pichiomycetes</taxon>
        <taxon>Debaryomycetaceae</taxon>
        <taxon>Debaryomyces</taxon>
    </lineage>
</organism>
<dbReference type="eggNOG" id="ENOG502S3ZA">
    <property type="taxonomic scope" value="Eukaryota"/>
</dbReference>
<dbReference type="InterPro" id="IPR035946">
    <property type="entry name" value="YML108W-like_sf"/>
</dbReference>
<dbReference type="GeneID" id="2903552"/>
<dbReference type="HOGENOM" id="CLU_126651_0_0_1"/>
<evidence type="ECO:0000256" key="1">
    <source>
        <dbReference type="SAM" id="MobiDB-lite"/>
    </source>
</evidence>
<gene>
    <name evidence="2" type="ordered locus">DEHA2F13134g</name>
</gene>
<dbReference type="Proteomes" id="UP000000599">
    <property type="component" value="Chromosome F"/>
</dbReference>
<reference evidence="2 3" key="1">
    <citation type="journal article" date="2004" name="Nature">
        <title>Genome evolution in yeasts.</title>
        <authorList>
            <consortium name="Genolevures"/>
            <person name="Dujon B."/>
            <person name="Sherman D."/>
            <person name="Fischer G."/>
            <person name="Durrens P."/>
            <person name="Casaregola S."/>
            <person name="Lafontaine I."/>
            <person name="de Montigny J."/>
            <person name="Marck C."/>
            <person name="Neuveglise C."/>
            <person name="Talla E."/>
            <person name="Goffard N."/>
            <person name="Frangeul L."/>
            <person name="Aigle M."/>
            <person name="Anthouard V."/>
            <person name="Babour A."/>
            <person name="Barbe V."/>
            <person name="Barnay S."/>
            <person name="Blanchin S."/>
            <person name="Beckerich J.M."/>
            <person name="Beyne E."/>
            <person name="Bleykasten C."/>
            <person name="Boisrame A."/>
            <person name="Boyer J."/>
            <person name="Cattolico L."/>
            <person name="Confanioleri F."/>
            <person name="de Daruvar A."/>
            <person name="Despons L."/>
            <person name="Fabre E."/>
            <person name="Fairhead C."/>
            <person name="Ferry-Dumazet H."/>
            <person name="Groppi A."/>
            <person name="Hantraye F."/>
            <person name="Hennequin C."/>
            <person name="Jauniaux N."/>
            <person name="Joyet P."/>
            <person name="Kachouri R."/>
            <person name="Kerrest A."/>
            <person name="Koszul R."/>
            <person name="Lemaire M."/>
            <person name="Lesur I."/>
            <person name="Ma L."/>
            <person name="Muller H."/>
            <person name="Nicaud J.M."/>
            <person name="Nikolski M."/>
            <person name="Oztas S."/>
            <person name="Ozier-Kalogeropoulos O."/>
            <person name="Pellenz S."/>
            <person name="Potier S."/>
            <person name="Richard G.F."/>
            <person name="Straub M.L."/>
            <person name="Suleau A."/>
            <person name="Swennene D."/>
            <person name="Tekaia F."/>
            <person name="Wesolowski-Louvel M."/>
            <person name="Westhof E."/>
            <person name="Wirth B."/>
            <person name="Zeniou-Meyer M."/>
            <person name="Zivanovic I."/>
            <person name="Bolotin-Fukuhara M."/>
            <person name="Thierry A."/>
            <person name="Bouchier C."/>
            <person name="Caudron B."/>
            <person name="Scarpelli C."/>
            <person name="Gaillardin C."/>
            <person name="Weissenbach J."/>
            <person name="Wincker P."/>
            <person name="Souciet J.L."/>
        </authorList>
    </citation>
    <scope>NUCLEOTIDE SEQUENCE [LARGE SCALE GENOMIC DNA]</scope>
    <source>
        <strain evidence="3">ATCC 36239 / CBS 767 / BCRC 21394 / JCM 1990 / NBRC 0083 / IGC 2968</strain>
    </source>
</reference>
<dbReference type="Pfam" id="PF08987">
    <property type="entry name" value="DUF1892"/>
    <property type="match status" value="1"/>
</dbReference>
<dbReference type="SUPFAM" id="SSF89975">
    <property type="entry name" value="Hypothetical protein Yml108w"/>
    <property type="match status" value="1"/>
</dbReference>
<dbReference type="VEuPathDB" id="FungiDB:DEHA2F13134g"/>
<dbReference type="KEGG" id="dha:DEHA2F13134g"/>
<sequence>MSDEELPPHLQEQGELENPLRAIIVVNSAESPEGDMEEALLDGVQSFDDMNEFFDKFDETIAIPNEEHIKYEVGSDGLVVIVVDSLSLRDKALKFMEDYSIKIEGKNQEEAEGNQSAKKVKKSEV</sequence>
<protein>
    <submittedName>
        <fullName evidence="2">DEHA2F13134p</fullName>
    </submittedName>
</protein>
<evidence type="ECO:0000313" key="2">
    <source>
        <dbReference type="EMBL" id="CAG89289.1"/>
    </source>
</evidence>
<feature type="region of interest" description="Disordered" evidence="1">
    <location>
        <begin position="105"/>
        <end position="125"/>
    </location>
</feature>
<dbReference type="InParanoid" id="Q6BLI6"/>